<comment type="caution">
    <text evidence="5">The sequence shown here is derived from an EMBL/GenBank/DDBJ whole genome shotgun (WGS) entry which is preliminary data.</text>
</comment>
<keyword evidence="6" id="KW-1185">Reference proteome</keyword>
<feature type="transmembrane region" description="Helical" evidence="2">
    <location>
        <begin position="456"/>
        <end position="475"/>
    </location>
</feature>
<gene>
    <name evidence="5" type="ORF">J2TS6_51830</name>
</gene>
<evidence type="ECO:0000313" key="6">
    <source>
        <dbReference type="Proteomes" id="UP000679779"/>
    </source>
</evidence>
<evidence type="ECO:0000313" key="5">
    <source>
        <dbReference type="EMBL" id="GIO34042.1"/>
    </source>
</evidence>
<keyword evidence="2" id="KW-1133">Transmembrane helix</keyword>
<dbReference type="InterPro" id="IPR018702">
    <property type="entry name" value="DUF2207"/>
</dbReference>
<protein>
    <recommendedName>
        <fullName evidence="7">DUF2207 domain-containing protein</fullName>
    </recommendedName>
</protein>
<evidence type="ECO:0000259" key="3">
    <source>
        <dbReference type="Pfam" id="PF09972"/>
    </source>
</evidence>
<dbReference type="Proteomes" id="UP000679779">
    <property type="component" value="Unassembled WGS sequence"/>
</dbReference>
<feature type="transmembrane region" description="Helical" evidence="2">
    <location>
        <begin position="582"/>
        <end position="606"/>
    </location>
</feature>
<dbReference type="PROSITE" id="PS51257">
    <property type="entry name" value="PROKAR_LIPOPROTEIN"/>
    <property type="match status" value="1"/>
</dbReference>
<evidence type="ECO:0000256" key="1">
    <source>
        <dbReference type="SAM" id="MobiDB-lite"/>
    </source>
</evidence>
<dbReference type="Pfam" id="PF20990">
    <property type="entry name" value="DUF2207_C"/>
    <property type="match status" value="1"/>
</dbReference>
<dbReference type="Pfam" id="PF09972">
    <property type="entry name" value="DUF2207"/>
    <property type="match status" value="1"/>
</dbReference>
<feature type="transmembrane region" description="Helical" evidence="2">
    <location>
        <begin position="252"/>
        <end position="271"/>
    </location>
</feature>
<proteinExistence type="predicted"/>
<evidence type="ECO:0000259" key="4">
    <source>
        <dbReference type="Pfam" id="PF20990"/>
    </source>
</evidence>
<keyword evidence="2" id="KW-0812">Transmembrane</keyword>
<feature type="region of interest" description="Disordered" evidence="1">
    <location>
        <begin position="624"/>
        <end position="644"/>
    </location>
</feature>
<dbReference type="AlphaFoldDB" id="A0A919XNT3"/>
<sequence length="644" mass="72172">MKKWMLLLGALVCVIMIAGCDKKSYSMDQVDSKAYITPDGDLYVEELFTYTFKGKFEGTTRYISPGEHDGIEFFEAYVPPKGKKLGEFSYENLERLKTEWDGENETYYVYDAAKDETKQVYYRYRIDKAAVKYSDVGELDWSFFKNNNQEINHVTLDVFLPSGYNKADVHAFLHDRTGGRITTGGDSAVHYENPKLSEYGEAHLLLLFPQDQLSQMAATDKKISPAELLQKERKREKRMDARDGIMRQAGTVLQVLTAVVLLGALYSVLSVKRISAWFGRRDVTERDLEELDPLIKTYCMRKGKLKSKDVIAGLLSLRSRGYVTVKEVQASKRFLEEPTAPDTTLEFTFHGNKAKLNAADRILVGWLFNPRNVFRLDSMAAPTFKEKQDDRQISEYRKQSQRNAKKFNKWRETLAQTEPYGTEVKFNALLKLLVPLIVIVHYVLLLYLYYADVIPIAGMITAAVLLGIVGILACVKTKTKRWFITYLVGCFIAGTQITHEQGMENYLLFAVSSIVFAVLVPKTVLSKEMLKYRFALLELRKKLLKGEDESGMDPAAAERAAEHAVLLGIVPKYVKNLQKKGVSGLALGAAALPVLLNAELMASLAYTQNHLNFTPPRSPYGFSDGGGSFSSGGDSGGGGGTGAF</sequence>
<reference evidence="5" key="1">
    <citation type="submission" date="2021-03" db="EMBL/GenBank/DDBJ databases">
        <title>Antimicrobial resistance genes in bacteria isolated from Japanese honey, and their potential for conferring macrolide and lincosamide resistance in the American foulbrood pathogen Paenibacillus larvae.</title>
        <authorList>
            <person name="Okamoto M."/>
            <person name="Kumagai M."/>
            <person name="Kanamori H."/>
            <person name="Takamatsu D."/>
        </authorList>
    </citation>
    <scope>NUCLEOTIDE SEQUENCE</scope>
    <source>
        <strain evidence="5">J2TS6</strain>
    </source>
</reference>
<dbReference type="RefSeq" id="WP_212958712.1">
    <property type="nucleotide sequence ID" value="NZ_BORQ01000008.1"/>
</dbReference>
<organism evidence="5 6">
    <name type="scientific">Paenibacillus albilobatus</name>
    <dbReference type="NCBI Taxonomy" id="2716884"/>
    <lineage>
        <taxon>Bacteria</taxon>
        <taxon>Bacillati</taxon>
        <taxon>Bacillota</taxon>
        <taxon>Bacilli</taxon>
        <taxon>Bacillales</taxon>
        <taxon>Paenibacillaceae</taxon>
        <taxon>Paenibacillus</taxon>
    </lineage>
</organism>
<dbReference type="InterPro" id="IPR048389">
    <property type="entry name" value="YciQ-like_C"/>
</dbReference>
<feature type="transmembrane region" description="Helical" evidence="2">
    <location>
        <begin position="482"/>
        <end position="499"/>
    </location>
</feature>
<feature type="transmembrane region" description="Helical" evidence="2">
    <location>
        <begin position="432"/>
        <end position="450"/>
    </location>
</feature>
<feature type="domain" description="DUF2207" evidence="3">
    <location>
        <begin position="27"/>
        <end position="200"/>
    </location>
</feature>
<evidence type="ECO:0008006" key="7">
    <source>
        <dbReference type="Google" id="ProtNLM"/>
    </source>
</evidence>
<feature type="domain" description="Predicted membrane protein YciQ-like C-terminal" evidence="4">
    <location>
        <begin position="293"/>
        <end position="482"/>
    </location>
</feature>
<feature type="transmembrane region" description="Helical" evidence="2">
    <location>
        <begin position="505"/>
        <end position="525"/>
    </location>
</feature>
<dbReference type="EMBL" id="BORQ01000008">
    <property type="protein sequence ID" value="GIO34042.1"/>
    <property type="molecule type" value="Genomic_DNA"/>
</dbReference>
<name>A0A919XNT3_9BACL</name>
<accession>A0A919XNT3</accession>
<evidence type="ECO:0000256" key="2">
    <source>
        <dbReference type="SAM" id="Phobius"/>
    </source>
</evidence>
<keyword evidence="2" id="KW-0472">Membrane</keyword>